<dbReference type="RefSeq" id="WP_210759666.1">
    <property type="nucleotide sequence ID" value="NZ_CP060139.1"/>
</dbReference>
<proteinExistence type="predicted"/>
<gene>
    <name evidence="2" type="ORF">H4K34_04695</name>
</gene>
<protein>
    <submittedName>
        <fullName evidence="2">Uncharacterized protein</fullName>
    </submittedName>
</protein>
<evidence type="ECO:0000313" key="2">
    <source>
        <dbReference type="EMBL" id="QNR25140.1"/>
    </source>
</evidence>
<keyword evidence="1" id="KW-0472">Membrane</keyword>
<dbReference type="EMBL" id="CP060139">
    <property type="protein sequence ID" value="QNR25140.1"/>
    <property type="molecule type" value="Genomic_DNA"/>
</dbReference>
<dbReference type="AlphaFoldDB" id="A0A7H0VHE2"/>
<keyword evidence="1" id="KW-1133">Transmembrane helix</keyword>
<dbReference type="Proteomes" id="UP000516305">
    <property type="component" value="Chromosome"/>
</dbReference>
<sequence length="57" mass="6417">MNKKLRTYLISGLVLLYLGLSDDNFMLSYHGIAVAAGLTSFAFAYIEWKKESDKNKA</sequence>
<reference evidence="2 3" key="1">
    <citation type="submission" date="2020-08" db="EMBL/GenBank/DDBJ databases">
        <title>Croceimicrobium hydrocarbonivorans gen. nov., sp. nov., a novel marine bacterium isolated from a bacterial consortium that degrades polyethylene terephthalate.</title>
        <authorList>
            <person name="Liu R."/>
        </authorList>
    </citation>
    <scope>NUCLEOTIDE SEQUENCE [LARGE SCALE GENOMIC DNA]</scope>
    <source>
        <strain evidence="2 3">A20-9</strain>
    </source>
</reference>
<name>A0A7H0VHE2_9FLAO</name>
<evidence type="ECO:0000313" key="3">
    <source>
        <dbReference type="Proteomes" id="UP000516305"/>
    </source>
</evidence>
<feature type="transmembrane region" description="Helical" evidence="1">
    <location>
        <begin position="31"/>
        <end position="48"/>
    </location>
</feature>
<organism evidence="2 3">
    <name type="scientific">Croceimicrobium hydrocarbonivorans</name>
    <dbReference type="NCBI Taxonomy" id="2761580"/>
    <lineage>
        <taxon>Bacteria</taxon>
        <taxon>Pseudomonadati</taxon>
        <taxon>Bacteroidota</taxon>
        <taxon>Flavobacteriia</taxon>
        <taxon>Flavobacteriales</taxon>
        <taxon>Owenweeksiaceae</taxon>
        <taxon>Croceimicrobium</taxon>
    </lineage>
</organism>
<accession>A0A7H0VHE2</accession>
<keyword evidence="3" id="KW-1185">Reference proteome</keyword>
<dbReference type="KEGG" id="chyd:H4K34_04695"/>
<keyword evidence="1" id="KW-0812">Transmembrane</keyword>
<evidence type="ECO:0000256" key="1">
    <source>
        <dbReference type="SAM" id="Phobius"/>
    </source>
</evidence>